<accession>A0ABY9TFC6</accession>
<evidence type="ECO:0000256" key="3">
    <source>
        <dbReference type="ARBA" id="ARBA00023082"/>
    </source>
</evidence>
<dbReference type="InterPro" id="IPR013249">
    <property type="entry name" value="RNA_pol_sigma70_r4_t2"/>
</dbReference>
<proteinExistence type="inferred from homology"/>
<dbReference type="NCBIfam" id="TIGR02937">
    <property type="entry name" value="sigma70-ECF"/>
    <property type="match status" value="1"/>
</dbReference>
<dbReference type="Pfam" id="PF08281">
    <property type="entry name" value="Sigma70_r4_2"/>
    <property type="match status" value="1"/>
</dbReference>
<feature type="region of interest" description="Disordered" evidence="5">
    <location>
        <begin position="93"/>
        <end position="113"/>
    </location>
</feature>
<dbReference type="PANTHER" id="PTHR43133">
    <property type="entry name" value="RNA POLYMERASE ECF-TYPE SIGMA FACTO"/>
    <property type="match status" value="1"/>
</dbReference>
<dbReference type="SUPFAM" id="SSF88946">
    <property type="entry name" value="Sigma2 domain of RNA polymerase sigma factors"/>
    <property type="match status" value="1"/>
</dbReference>
<dbReference type="InterPro" id="IPR013324">
    <property type="entry name" value="RNA_pol_sigma_r3/r4-like"/>
</dbReference>
<evidence type="ECO:0000313" key="9">
    <source>
        <dbReference type="Proteomes" id="UP001248581"/>
    </source>
</evidence>
<name>A0ABY9TFC6_9GAMM</name>
<dbReference type="Gene3D" id="1.10.10.10">
    <property type="entry name" value="Winged helix-like DNA-binding domain superfamily/Winged helix DNA-binding domain"/>
    <property type="match status" value="1"/>
</dbReference>
<evidence type="ECO:0000259" key="7">
    <source>
        <dbReference type="Pfam" id="PF08281"/>
    </source>
</evidence>
<feature type="compositionally biased region" description="Polar residues" evidence="5">
    <location>
        <begin position="103"/>
        <end position="113"/>
    </location>
</feature>
<dbReference type="SUPFAM" id="SSF88659">
    <property type="entry name" value="Sigma3 and sigma4 domains of RNA polymerase sigma factors"/>
    <property type="match status" value="1"/>
</dbReference>
<sequence length="182" mass="21201">MFERSDETLINLALKGKKSAWMTLLKRYEKPIYNYTLRMVSNPDDALDLLQDIFMAVFKNLASFRGDSKFKSWLFRIAHYRCIEYYRRKKPHQSLDDEPEQEANISDSCPENDIKQSQQSEALATAMKILPINQRTVVELKFFQHFTFDEIAGQLGISSNTVKSRLYSALDKLKGVLEVDYV</sequence>
<dbReference type="EMBL" id="CP134146">
    <property type="protein sequence ID" value="WNC67471.1"/>
    <property type="molecule type" value="Genomic_DNA"/>
</dbReference>
<protein>
    <submittedName>
        <fullName evidence="8">Sigma-70 family RNA polymerase sigma factor</fullName>
    </submittedName>
</protein>
<evidence type="ECO:0000256" key="2">
    <source>
        <dbReference type="ARBA" id="ARBA00023015"/>
    </source>
</evidence>
<dbReference type="InterPro" id="IPR007627">
    <property type="entry name" value="RNA_pol_sigma70_r2"/>
</dbReference>
<feature type="domain" description="RNA polymerase sigma-70 region 2" evidence="6">
    <location>
        <begin position="24"/>
        <end position="90"/>
    </location>
</feature>
<reference evidence="9" key="1">
    <citation type="submission" date="2023-09" db="EMBL/GenBank/DDBJ databases">
        <authorList>
            <person name="Li S."/>
            <person name="Li X."/>
            <person name="Zhang C."/>
            <person name="Zhao Z."/>
        </authorList>
    </citation>
    <scope>NUCLEOTIDE SEQUENCE [LARGE SCALE GENOMIC DNA]</scope>
    <source>
        <strain evidence="9">SQ345</strain>
    </source>
</reference>
<dbReference type="Pfam" id="PF04542">
    <property type="entry name" value="Sigma70_r2"/>
    <property type="match status" value="1"/>
</dbReference>
<keyword evidence="9" id="KW-1185">Reference proteome</keyword>
<dbReference type="RefSeq" id="WP_348386630.1">
    <property type="nucleotide sequence ID" value="NZ_CP134146.1"/>
</dbReference>
<evidence type="ECO:0000256" key="1">
    <source>
        <dbReference type="ARBA" id="ARBA00010641"/>
    </source>
</evidence>
<evidence type="ECO:0000256" key="4">
    <source>
        <dbReference type="ARBA" id="ARBA00023163"/>
    </source>
</evidence>
<dbReference type="CDD" id="cd06171">
    <property type="entry name" value="Sigma70_r4"/>
    <property type="match status" value="1"/>
</dbReference>
<dbReference type="InterPro" id="IPR039425">
    <property type="entry name" value="RNA_pol_sigma-70-like"/>
</dbReference>
<keyword evidence="4" id="KW-0804">Transcription</keyword>
<dbReference type="InterPro" id="IPR014284">
    <property type="entry name" value="RNA_pol_sigma-70_dom"/>
</dbReference>
<organism evidence="8 9">
    <name type="scientific">Thalassotalea nanhaiensis</name>
    <dbReference type="NCBI Taxonomy" id="3065648"/>
    <lineage>
        <taxon>Bacteria</taxon>
        <taxon>Pseudomonadati</taxon>
        <taxon>Pseudomonadota</taxon>
        <taxon>Gammaproteobacteria</taxon>
        <taxon>Alteromonadales</taxon>
        <taxon>Colwelliaceae</taxon>
        <taxon>Thalassotalea</taxon>
    </lineage>
</organism>
<keyword evidence="2" id="KW-0805">Transcription regulation</keyword>
<dbReference type="Proteomes" id="UP001248581">
    <property type="component" value="Chromosome"/>
</dbReference>
<gene>
    <name evidence="8" type="ORF">RI845_13205</name>
</gene>
<comment type="similarity">
    <text evidence="1">Belongs to the sigma-70 factor family. ECF subfamily.</text>
</comment>
<dbReference type="InterPro" id="IPR036388">
    <property type="entry name" value="WH-like_DNA-bd_sf"/>
</dbReference>
<feature type="domain" description="RNA polymerase sigma factor 70 region 4 type 2" evidence="7">
    <location>
        <begin position="121"/>
        <end position="173"/>
    </location>
</feature>
<dbReference type="Gene3D" id="1.10.1740.10">
    <property type="match status" value="1"/>
</dbReference>
<dbReference type="InterPro" id="IPR013325">
    <property type="entry name" value="RNA_pol_sigma_r2"/>
</dbReference>
<evidence type="ECO:0000256" key="5">
    <source>
        <dbReference type="SAM" id="MobiDB-lite"/>
    </source>
</evidence>
<evidence type="ECO:0000259" key="6">
    <source>
        <dbReference type="Pfam" id="PF04542"/>
    </source>
</evidence>
<keyword evidence="3" id="KW-0731">Sigma factor</keyword>
<dbReference type="PANTHER" id="PTHR43133:SF51">
    <property type="entry name" value="RNA POLYMERASE SIGMA FACTOR"/>
    <property type="match status" value="1"/>
</dbReference>
<evidence type="ECO:0000313" key="8">
    <source>
        <dbReference type="EMBL" id="WNC67471.1"/>
    </source>
</evidence>